<dbReference type="AlphaFoldDB" id="A7INW8"/>
<evidence type="ECO:0000313" key="2">
    <source>
        <dbReference type="Proteomes" id="UP000002417"/>
    </source>
</evidence>
<dbReference type="Proteomes" id="UP000002417">
    <property type="component" value="Chromosome"/>
</dbReference>
<dbReference type="STRING" id="78245.Xaut_4493"/>
<protein>
    <submittedName>
        <fullName evidence="1">Uncharacterized protein</fullName>
    </submittedName>
</protein>
<evidence type="ECO:0000313" key="1">
    <source>
        <dbReference type="EMBL" id="ABS69714.1"/>
    </source>
</evidence>
<dbReference type="EMBL" id="CP000781">
    <property type="protein sequence ID" value="ABS69714.1"/>
    <property type="molecule type" value="Genomic_DNA"/>
</dbReference>
<dbReference type="HOGENOM" id="CLU_2573069_0_0_5"/>
<keyword evidence="2" id="KW-1185">Reference proteome</keyword>
<gene>
    <name evidence="1" type="ordered locus">Xaut_4493</name>
</gene>
<reference evidence="1 2" key="1">
    <citation type="submission" date="2007-07" db="EMBL/GenBank/DDBJ databases">
        <title>Complete sequence of chromosome of Xanthobacter autotrophicus Py2.</title>
        <authorList>
            <consortium name="US DOE Joint Genome Institute"/>
            <person name="Copeland A."/>
            <person name="Lucas S."/>
            <person name="Lapidus A."/>
            <person name="Barry K."/>
            <person name="Glavina del Rio T."/>
            <person name="Hammon N."/>
            <person name="Israni S."/>
            <person name="Dalin E."/>
            <person name="Tice H."/>
            <person name="Pitluck S."/>
            <person name="Sims D."/>
            <person name="Brettin T."/>
            <person name="Bruce D."/>
            <person name="Detter J.C."/>
            <person name="Han C."/>
            <person name="Tapia R."/>
            <person name="Brainard J."/>
            <person name="Schmutz J."/>
            <person name="Larimer F."/>
            <person name="Land M."/>
            <person name="Hauser L."/>
            <person name="Kyrpides N."/>
            <person name="Kim E."/>
            <person name="Ensigns S.A."/>
            <person name="Richardson P."/>
        </authorList>
    </citation>
    <scope>NUCLEOTIDE SEQUENCE [LARGE SCALE GENOMIC DNA]</scope>
    <source>
        <strain evidence="2">ATCC BAA-1158 / Py2</strain>
    </source>
</reference>
<organism evidence="1 2">
    <name type="scientific">Xanthobacter autotrophicus (strain ATCC BAA-1158 / Py2)</name>
    <dbReference type="NCBI Taxonomy" id="78245"/>
    <lineage>
        <taxon>Bacteria</taxon>
        <taxon>Pseudomonadati</taxon>
        <taxon>Pseudomonadota</taxon>
        <taxon>Alphaproteobacteria</taxon>
        <taxon>Hyphomicrobiales</taxon>
        <taxon>Xanthobacteraceae</taxon>
        <taxon>Xanthobacter</taxon>
    </lineage>
</organism>
<sequence length="81" mass="9202">MVKHVAKDGRVYFTPLAALLVLADTDGRQVYVHARKIVCMYRVPNAQHTMIRMDNGDNLIVRDTPEDILQLLCAEEIHARA</sequence>
<dbReference type="KEGG" id="xau:Xaut_4493"/>
<proteinExistence type="predicted"/>
<name>A7INW8_XANP2</name>
<accession>A7INW8</accession>